<evidence type="ECO:0000259" key="1">
    <source>
        <dbReference type="Pfam" id="PF13575"/>
    </source>
</evidence>
<dbReference type="InterPro" id="IPR025410">
    <property type="entry name" value="Lant_dehyd"/>
</dbReference>
<reference evidence="2 3" key="1">
    <citation type="submission" date="2016-10" db="EMBL/GenBank/DDBJ databases">
        <authorList>
            <person name="Varghese N."/>
            <person name="Submissions S."/>
        </authorList>
    </citation>
    <scope>NUCLEOTIDE SEQUENCE [LARGE SCALE GENOMIC DNA]</scope>
    <source>
        <strain evidence="2 3">DSM 13796</strain>
    </source>
</reference>
<proteinExistence type="predicted"/>
<dbReference type="InterPro" id="IPR012341">
    <property type="entry name" value="6hp_glycosidase-like_sf"/>
</dbReference>
<protein>
    <submittedName>
        <fullName evidence="2">Type 2 lantibiotic biosynthesis protein LanM</fullName>
    </submittedName>
</protein>
<dbReference type="InterPro" id="IPR007822">
    <property type="entry name" value="LANC-like"/>
</dbReference>
<dbReference type="PANTHER" id="PTHR12736:SF7">
    <property type="entry name" value="LANC-LIKE PROTEIN 3"/>
    <property type="match status" value="1"/>
</dbReference>
<name>A0A1I6AXY0_9BACI</name>
<dbReference type="Pfam" id="PF05147">
    <property type="entry name" value="LANC_like"/>
    <property type="match status" value="1"/>
</dbReference>
<accession>A0A1I6AXY0</accession>
<organism evidence="2 3">
    <name type="scientific">Priestia endophytica DSM 13796</name>
    <dbReference type="NCBI Taxonomy" id="1121089"/>
    <lineage>
        <taxon>Bacteria</taxon>
        <taxon>Bacillati</taxon>
        <taxon>Bacillota</taxon>
        <taxon>Bacilli</taxon>
        <taxon>Bacillales</taxon>
        <taxon>Bacillaceae</taxon>
        <taxon>Priestia</taxon>
    </lineage>
</organism>
<dbReference type="InterPro" id="IPR017146">
    <property type="entry name" value="Lanti_2_LanM"/>
</dbReference>
<dbReference type="PRINTS" id="PR01950">
    <property type="entry name" value="LANCSUPER"/>
</dbReference>
<dbReference type="Proteomes" id="UP000182762">
    <property type="component" value="Unassembled WGS sequence"/>
</dbReference>
<dbReference type="PANTHER" id="PTHR12736">
    <property type="entry name" value="LANC-LIKE PROTEIN"/>
    <property type="match status" value="1"/>
</dbReference>
<evidence type="ECO:0000313" key="3">
    <source>
        <dbReference type="Proteomes" id="UP000182762"/>
    </source>
</evidence>
<dbReference type="SUPFAM" id="SSF158745">
    <property type="entry name" value="LanC-like"/>
    <property type="match status" value="1"/>
</dbReference>
<sequence length="1050" mass="120189">MNNLTNILMSKEKKVNKNDINEDAFFERNIALVYKNDLHLANESISHILSVDSLDQMKKLYKTETSKSDFKLSVFKNVAEGISKQKIDSSQIDKRVMFHAFSLKIASYFINLIKMSPQYLLHTSHILEETIFLDDIEKQFQQHILKVCYRTLVFDLNLQREKENLVGETKKEKYEHYNDVLLTDSTYVYHFFTVYPSLLRIIANEIRKVKKFIGEFLKRYSSDYKLITNKFFSSLQSNKIMTFELGLGDSHSDGRKVAKVSVEQGTIIYKPRNMKVDCLYNELVAFLDGEIKDKSYTIKTPLVLARENYGWAEYINFEECKRSIDIHAFYQNLGNQIALLYALNAVDFHSENLIAHGSQPVLIDLESLFHVPYEREVKEDAYFKAQQKLNTSVRSLGLLPFFFGGKNVDISGIGRRGKVKSVMKVPQIVNQYSDDMKIERNFIEMNPSMNHPVLKGKQIYAKDYVEDLKAGFKQMFLKIKEHANKLIEIIEKLEADTYIRFIARPTVKYSSLLELSFHPRFLHNSIDREAFLAKLWEESKDSDEYVPLIKHEHNDLMNNDIPYFKVGLNSTNLLSSRGKRIPSYFKETPSNLVKRKIGHLSDEDLRFQLNIIELSMLASEDDRQEVIKHFVSKDPSQYEGEKDHKAYLIHKAEELAMRITKEAYQGIEDGKRTYSWMNTTPVGVDEIQWNVSVMGDMLYEGLSGMALMYMALFQATHNENYLDIAEDIMKDIMSRFENIESGLPNETEISIGAFSGITSIVYTLLNFYALTKKEQYKTCAKMITKVIPELVEKDKDLDLISGTAGALVVLIRYYEMTGDNETLLLARKCSNHLLSQAIKTEQGLTWKGVAGIPLTGFSHGNAGIIFALHLFYQHCPEKEVEEGIKEGLKFENSYCVNGNWIDLRKPQEEAASSAWCHGAPGILLSRIELSNSSIPQVAEQAQADMDKALGKIFVDGFGREQSLCHGDVGNSMILLDYGRKMKDEKMIQISRNLLAESIMSKENGAYQCGIGKTAETPNLMVGFAGMVYGMIYAYHDKLPNLLTLEVNLPS</sequence>
<dbReference type="GeneID" id="93711751"/>
<dbReference type="Gene3D" id="1.50.10.10">
    <property type="match status" value="1"/>
</dbReference>
<keyword evidence="3" id="KW-1185">Reference proteome</keyword>
<feature type="domain" description="Lantibiotic biosynthesis protein dehydration" evidence="1">
    <location>
        <begin position="195"/>
        <end position="566"/>
    </location>
</feature>
<dbReference type="CDD" id="cd04792">
    <property type="entry name" value="LanM-like"/>
    <property type="match status" value="1"/>
</dbReference>
<dbReference type="EMBL" id="FOXX01000007">
    <property type="protein sequence ID" value="SFQ73532.1"/>
    <property type="molecule type" value="Genomic_DNA"/>
</dbReference>
<dbReference type="PIRSF" id="PIRSF037228">
    <property type="entry name" value="Lant_mod_RumM"/>
    <property type="match status" value="1"/>
</dbReference>
<dbReference type="SMART" id="SM01260">
    <property type="entry name" value="LANC_like"/>
    <property type="match status" value="1"/>
</dbReference>
<dbReference type="RefSeq" id="WP_061803389.1">
    <property type="nucleotide sequence ID" value="NZ_FOXX01000007.1"/>
</dbReference>
<dbReference type="Pfam" id="PF13575">
    <property type="entry name" value="DUF4135"/>
    <property type="match status" value="1"/>
</dbReference>
<comment type="caution">
    <text evidence="2">The sequence shown here is derived from an EMBL/GenBank/DDBJ whole genome shotgun (WGS) entry which is preliminary data.</text>
</comment>
<dbReference type="NCBIfam" id="TIGR03897">
    <property type="entry name" value="lanti_2_LanM"/>
    <property type="match status" value="1"/>
</dbReference>
<evidence type="ECO:0000313" key="2">
    <source>
        <dbReference type="EMBL" id="SFQ73532.1"/>
    </source>
</evidence>
<gene>
    <name evidence="2" type="ORF">SAMN02745910_03134</name>
</gene>